<evidence type="ECO:0000313" key="3">
    <source>
        <dbReference type="Proteomes" id="UP001168540"/>
    </source>
</evidence>
<evidence type="ECO:0000256" key="1">
    <source>
        <dbReference type="SAM" id="Phobius"/>
    </source>
</evidence>
<feature type="transmembrane region" description="Helical" evidence="1">
    <location>
        <begin position="104"/>
        <end position="123"/>
    </location>
</feature>
<dbReference type="EMBL" id="JAUEDK010000074">
    <property type="protein sequence ID" value="MDN0077553.1"/>
    <property type="molecule type" value="Genomic_DNA"/>
</dbReference>
<accession>A0ABT7XUS7</accession>
<feature type="transmembrane region" description="Helical" evidence="1">
    <location>
        <begin position="65"/>
        <end position="84"/>
    </location>
</feature>
<sequence length="124" mass="13335">MVAFLVAAVAIFVAFVGLLGLVSPKGLVSFVSDWQSKTGLWGAIILRLLLGIGLWQVAGLSSFPLTFKVLAVLSLLGAVALPLIGLGRFRKVLFWWTHQSPAMIRFWSALLVAFGVFVSSALYA</sequence>
<name>A0ABT7XUS7_9NEIS</name>
<protein>
    <submittedName>
        <fullName evidence="2">Uncharacterized protein</fullName>
    </submittedName>
</protein>
<dbReference type="Proteomes" id="UP001168540">
    <property type="component" value="Unassembled WGS sequence"/>
</dbReference>
<feature type="transmembrane region" description="Helical" evidence="1">
    <location>
        <begin position="40"/>
        <end position="58"/>
    </location>
</feature>
<dbReference type="RefSeq" id="WP_289832184.1">
    <property type="nucleotide sequence ID" value="NZ_JAUEDK010000074.1"/>
</dbReference>
<keyword evidence="3" id="KW-1185">Reference proteome</keyword>
<organism evidence="2 3">
    <name type="scientific">Crenobacter oryzisoli</name>
    <dbReference type="NCBI Taxonomy" id="3056844"/>
    <lineage>
        <taxon>Bacteria</taxon>
        <taxon>Pseudomonadati</taxon>
        <taxon>Pseudomonadota</taxon>
        <taxon>Betaproteobacteria</taxon>
        <taxon>Neisseriales</taxon>
        <taxon>Neisseriaceae</taxon>
        <taxon>Crenobacter</taxon>
    </lineage>
</organism>
<keyword evidence="1" id="KW-0812">Transmembrane</keyword>
<proteinExistence type="predicted"/>
<comment type="caution">
    <text evidence="2">The sequence shown here is derived from an EMBL/GenBank/DDBJ whole genome shotgun (WGS) entry which is preliminary data.</text>
</comment>
<reference evidence="2" key="1">
    <citation type="submission" date="2023-06" db="EMBL/GenBank/DDBJ databases">
        <authorList>
            <person name="Zhang S."/>
        </authorList>
    </citation>
    <scope>NUCLEOTIDE SEQUENCE</scope>
    <source>
        <strain evidence="2">SG2303</strain>
    </source>
</reference>
<evidence type="ECO:0000313" key="2">
    <source>
        <dbReference type="EMBL" id="MDN0077553.1"/>
    </source>
</evidence>
<gene>
    <name evidence="2" type="ORF">QU481_22285</name>
</gene>
<keyword evidence="1" id="KW-0472">Membrane</keyword>
<keyword evidence="1" id="KW-1133">Transmembrane helix</keyword>